<dbReference type="Proteomes" id="UP001428341">
    <property type="component" value="Unassembled WGS sequence"/>
</dbReference>
<evidence type="ECO:0000313" key="1">
    <source>
        <dbReference type="EMBL" id="KAK9181243.1"/>
    </source>
</evidence>
<proteinExistence type="predicted"/>
<comment type="caution">
    <text evidence="1">The sequence shown here is derived from an EMBL/GenBank/DDBJ whole genome shotgun (WGS) entry which is preliminary data.</text>
</comment>
<keyword evidence="2" id="KW-1185">Reference proteome</keyword>
<protein>
    <submittedName>
        <fullName evidence="1">Uncharacterized protein</fullName>
    </submittedName>
</protein>
<dbReference type="EMBL" id="JBCGBO010000024">
    <property type="protein sequence ID" value="KAK9181243.1"/>
    <property type="molecule type" value="Genomic_DNA"/>
</dbReference>
<sequence>MVTYRSFGITLEVGLLEFYTRSLLVDNLDEFNAYPLGNVLCIETYNSIIKAMSKKVQNLIYGKISNKVYAKDNYSMVDLHLLLWCVCLRASQWLATSMQFLRMIKTFHVY</sequence>
<accession>A0AAP0LQK1</accession>
<dbReference type="AlphaFoldDB" id="A0AAP0LQK1"/>
<reference evidence="1 2" key="1">
    <citation type="submission" date="2024-05" db="EMBL/GenBank/DDBJ databases">
        <title>Haplotype-resolved chromosome-level genome assembly of Huyou (Citrus changshanensis).</title>
        <authorList>
            <person name="Miao C."/>
            <person name="Chen W."/>
            <person name="Wu Y."/>
            <person name="Wang L."/>
            <person name="Zhao S."/>
            <person name="Grierson D."/>
            <person name="Xu C."/>
            <person name="Chen K."/>
        </authorList>
    </citation>
    <scope>NUCLEOTIDE SEQUENCE [LARGE SCALE GENOMIC DNA]</scope>
    <source>
        <strain evidence="1">01-14</strain>
        <tissue evidence="1">Leaf</tissue>
    </source>
</reference>
<evidence type="ECO:0000313" key="2">
    <source>
        <dbReference type="Proteomes" id="UP001428341"/>
    </source>
</evidence>
<name>A0AAP0LQK1_9ROSI</name>
<organism evidence="1 2">
    <name type="scientific">Citrus x changshan-huyou</name>
    <dbReference type="NCBI Taxonomy" id="2935761"/>
    <lineage>
        <taxon>Eukaryota</taxon>
        <taxon>Viridiplantae</taxon>
        <taxon>Streptophyta</taxon>
        <taxon>Embryophyta</taxon>
        <taxon>Tracheophyta</taxon>
        <taxon>Spermatophyta</taxon>
        <taxon>Magnoliopsida</taxon>
        <taxon>eudicotyledons</taxon>
        <taxon>Gunneridae</taxon>
        <taxon>Pentapetalae</taxon>
        <taxon>rosids</taxon>
        <taxon>malvids</taxon>
        <taxon>Sapindales</taxon>
        <taxon>Rutaceae</taxon>
        <taxon>Aurantioideae</taxon>
        <taxon>Citrus</taxon>
    </lineage>
</organism>
<gene>
    <name evidence="1" type="ORF">WN944_024380</name>
</gene>